<feature type="transmembrane region" description="Helical" evidence="1">
    <location>
        <begin position="156"/>
        <end position="175"/>
    </location>
</feature>
<keyword evidence="1" id="KW-0472">Membrane</keyword>
<feature type="transmembrane region" description="Helical" evidence="1">
    <location>
        <begin position="181"/>
        <end position="200"/>
    </location>
</feature>
<reference evidence="2 3" key="1">
    <citation type="submission" date="2023-07" db="EMBL/GenBank/DDBJ databases">
        <title>Protaetiibacter sp. nov WY-16 isolated from soil.</title>
        <authorList>
            <person name="Liu B."/>
            <person name="Wan Y."/>
        </authorList>
    </citation>
    <scope>NUCLEOTIDE SEQUENCE [LARGE SCALE GENOMIC DNA]</scope>
    <source>
        <strain evidence="2 3">WY-16</strain>
    </source>
</reference>
<dbReference type="PANTHER" id="PTHR36840:SF1">
    <property type="entry name" value="BLL5714 PROTEIN"/>
    <property type="match status" value="1"/>
</dbReference>
<organism evidence="2 3">
    <name type="scientific">Antiquaquibacter soli</name>
    <dbReference type="NCBI Taxonomy" id="3064523"/>
    <lineage>
        <taxon>Bacteria</taxon>
        <taxon>Bacillati</taxon>
        <taxon>Actinomycetota</taxon>
        <taxon>Actinomycetes</taxon>
        <taxon>Micrococcales</taxon>
        <taxon>Microbacteriaceae</taxon>
        <taxon>Antiquaquibacter</taxon>
    </lineage>
</organism>
<keyword evidence="3" id="KW-1185">Reference proteome</keyword>
<name>A0ABT9BQI4_9MICO</name>
<dbReference type="InterPro" id="IPR010640">
    <property type="entry name" value="Low_temperature_requirement_A"/>
</dbReference>
<feature type="transmembrane region" description="Helical" evidence="1">
    <location>
        <begin position="318"/>
        <end position="345"/>
    </location>
</feature>
<accession>A0ABT9BQI4</accession>
<dbReference type="RefSeq" id="WP_305003694.1">
    <property type="nucleotide sequence ID" value="NZ_JAUQUB010000004.1"/>
</dbReference>
<comment type="caution">
    <text evidence="2">The sequence shown here is derived from an EMBL/GenBank/DDBJ whole genome shotgun (WGS) entry which is preliminary data.</text>
</comment>
<feature type="transmembrane region" description="Helical" evidence="1">
    <location>
        <begin position="88"/>
        <end position="107"/>
    </location>
</feature>
<protein>
    <submittedName>
        <fullName evidence="2">Low temperature requirement protein A</fullName>
    </submittedName>
</protein>
<feature type="transmembrane region" description="Helical" evidence="1">
    <location>
        <begin position="21"/>
        <end position="43"/>
    </location>
</feature>
<dbReference type="EMBL" id="JAUQUB010000004">
    <property type="protein sequence ID" value="MDO7883264.1"/>
    <property type="molecule type" value="Genomic_DNA"/>
</dbReference>
<evidence type="ECO:0000313" key="2">
    <source>
        <dbReference type="EMBL" id="MDO7883264.1"/>
    </source>
</evidence>
<feature type="transmembrane region" description="Helical" evidence="1">
    <location>
        <begin position="251"/>
        <end position="271"/>
    </location>
</feature>
<feature type="transmembrane region" description="Helical" evidence="1">
    <location>
        <begin position="55"/>
        <end position="76"/>
    </location>
</feature>
<feature type="transmembrane region" description="Helical" evidence="1">
    <location>
        <begin position="292"/>
        <end position="312"/>
    </location>
</feature>
<evidence type="ECO:0000313" key="3">
    <source>
        <dbReference type="Proteomes" id="UP001241072"/>
    </source>
</evidence>
<dbReference type="Proteomes" id="UP001241072">
    <property type="component" value="Unassembled WGS sequence"/>
</dbReference>
<dbReference type="PANTHER" id="PTHR36840">
    <property type="entry name" value="BLL5714 PROTEIN"/>
    <property type="match status" value="1"/>
</dbReference>
<proteinExistence type="predicted"/>
<keyword evidence="1" id="KW-0812">Transmembrane</keyword>
<feature type="transmembrane region" description="Helical" evidence="1">
    <location>
        <begin position="352"/>
        <end position="375"/>
    </location>
</feature>
<evidence type="ECO:0000256" key="1">
    <source>
        <dbReference type="SAM" id="Phobius"/>
    </source>
</evidence>
<feature type="transmembrane region" description="Helical" evidence="1">
    <location>
        <begin position="127"/>
        <end position="144"/>
    </location>
</feature>
<dbReference type="Pfam" id="PF06772">
    <property type="entry name" value="LtrA"/>
    <property type="match status" value="1"/>
</dbReference>
<keyword evidence="1" id="KW-1133">Transmembrane helix</keyword>
<sequence length="412" mass="44229">MTSPRESRLLRMTGRDPLAKHRAATPLELLFDLTFVVAFGIAADQLAHLIAVEHVGAGLLGFSFAMFAICWAWINFTWFASAFDTDDWFYRVTTMVQMIGVIVLALGLPDLFHSLEEGAHVDNRVVVAGYVVMRVALVAQWLRAAKQDPAHRSTALSYALFVSLAQAGWVVVAILDLPTALALTVSLVLFGVEFAGPVLAERKGSGTPWHPHHIAERYGLLTIIALGEVILGTVTSVSALVERQDWSSEAILVVVAGVGIALGLWWVYFLLPSGPLLARHRNRSFGWGYGHIVVFAAIAAVGAGLHVVAYVIEGESQIGVVGAVLAIAIPVAVFTVAALLIYAYLFRQNDPFHLLLFVGTLVVLALAVVLALIGASIGVCLVVLTLAPAVTVVGFETVGYRHQARALERALS</sequence>
<gene>
    <name evidence="2" type="ORF">Q5716_13590</name>
</gene>
<feature type="transmembrane region" description="Helical" evidence="1">
    <location>
        <begin position="381"/>
        <end position="400"/>
    </location>
</feature>
<feature type="transmembrane region" description="Helical" evidence="1">
    <location>
        <begin position="220"/>
        <end position="239"/>
    </location>
</feature>